<feature type="transmembrane region" description="Helical" evidence="1">
    <location>
        <begin position="79"/>
        <end position="99"/>
    </location>
</feature>
<protein>
    <submittedName>
        <fullName evidence="2">Uncharacterized protein</fullName>
    </submittedName>
</protein>
<keyword evidence="1" id="KW-0812">Transmembrane</keyword>
<reference evidence="3" key="1">
    <citation type="journal article" date="2018" name="MSphere">
        <title>Fusobacterium Genomics Using MinION and Illumina Sequencing Enables Genome Completion and Correction.</title>
        <authorList>
            <person name="Todd S.M."/>
            <person name="Settlage R.E."/>
            <person name="Lahmers K.K."/>
            <person name="Slade D.J."/>
        </authorList>
    </citation>
    <scope>NUCLEOTIDE SEQUENCE [LARGE SCALE GENOMIC DNA]</scope>
    <source>
        <strain evidence="3">ATCC 27725</strain>
    </source>
</reference>
<dbReference type="GeneID" id="77468889"/>
<dbReference type="EMBL" id="CP028103">
    <property type="protein sequence ID" value="AVQ32069.1"/>
    <property type="molecule type" value="Genomic_DNA"/>
</dbReference>
<name>A0ABM6U6T9_FUSVA</name>
<sequence>MFKKIDMFVFWCAMILDVACLLLAVLFIVTFEIFGINKITMYIIKNPERLFMYGQILAYFAIFIYTLKNKYFKIKYFLGYLISSIIISKAIGFLSNAFLVDNIKSAKPVEFISILIILVIGFAYLEGYLYQIFKNISYEKNKEIQ</sequence>
<feature type="transmembrane region" description="Helical" evidence="1">
    <location>
        <begin position="111"/>
        <end position="130"/>
    </location>
</feature>
<keyword evidence="3" id="KW-1185">Reference proteome</keyword>
<evidence type="ECO:0000313" key="3">
    <source>
        <dbReference type="Proteomes" id="UP000241238"/>
    </source>
</evidence>
<keyword evidence="1" id="KW-0472">Membrane</keyword>
<evidence type="ECO:0000256" key="1">
    <source>
        <dbReference type="SAM" id="Phobius"/>
    </source>
</evidence>
<feature type="transmembrane region" description="Helical" evidence="1">
    <location>
        <begin position="7"/>
        <end position="30"/>
    </location>
</feature>
<proteinExistence type="predicted"/>
<feature type="transmembrane region" description="Helical" evidence="1">
    <location>
        <begin position="50"/>
        <end position="67"/>
    </location>
</feature>
<dbReference type="Proteomes" id="UP000241238">
    <property type="component" value="Chromosome"/>
</dbReference>
<keyword evidence="1" id="KW-1133">Transmembrane helix</keyword>
<evidence type="ECO:0000313" key="2">
    <source>
        <dbReference type="EMBL" id="AVQ32069.1"/>
    </source>
</evidence>
<accession>A0ABM6U6T9</accession>
<organism evidence="2 3">
    <name type="scientific">Fusobacterium varium ATCC 27725</name>
    <dbReference type="NCBI Taxonomy" id="469618"/>
    <lineage>
        <taxon>Bacteria</taxon>
        <taxon>Fusobacteriati</taxon>
        <taxon>Fusobacteriota</taxon>
        <taxon>Fusobacteriia</taxon>
        <taxon>Fusobacteriales</taxon>
        <taxon>Fusobacteriaceae</taxon>
        <taxon>Fusobacterium</taxon>
    </lineage>
</organism>
<gene>
    <name evidence="2" type="ORF">C4N18_12860</name>
</gene>
<dbReference type="RefSeq" id="WP_005948444.1">
    <property type="nucleotide sequence ID" value="NZ_CP028103.1"/>
</dbReference>